<sequence length="503" mass="56877">MNEAYWIESSESRRYEKLDRNMKVDCLVVGGGMAGMTCFYLLASAGREVVLVDADRIGYGCSGRNTGKITAQHGLVYAEIESKFGLDRARRYYEINDKALELVETLIARYDIPCDFQRVSACVYTQDEGYAEKINQEYETYQKLGLDCRLEKELPIPIRIKNALVLSNQAQFNPKKYLDALAEEAVKLGGRIYEDTRIVDFEPGERCILKTADNVTINAARVIVATHFPCYDGMGFYFARLKPMRTYAVMAEYDRSFPKCHFISAEEPTRSIRYVHEANSLLIVGESHKVGHQDKDHYLELKKFGNEVFGIEDYQYQWSAQDYEPPHSIPYVGYLNKDMPNVYVATGFNKWGLSGGTAAGMVIIRMILDGHSPYEALYAHTTLKDVASSTFVSENADVAVQLISGKLQSGDREIPASAGVGRVVNISGKRCGYYKNEDGNEYIVDITCTHMGCELKWNELEASWDCPCHGSRFDYKGNVLEGPATLPLNRYDQEKNRINPQIR</sequence>
<evidence type="ECO:0000256" key="5">
    <source>
        <dbReference type="ARBA" id="ARBA00023157"/>
    </source>
</evidence>
<dbReference type="Gene3D" id="3.50.50.60">
    <property type="entry name" value="FAD/NAD(P)-binding domain"/>
    <property type="match status" value="1"/>
</dbReference>
<dbReference type="GO" id="GO:0016020">
    <property type="term" value="C:membrane"/>
    <property type="evidence" value="ECO:0007669"/>
    <property type="project" value="InterPro"/>
</dbReference>
<dbReference type="GO" id="GO:0016705">
    <property type="term" value="F:oxidoreductase activity, acting on paired donors, with incorporation or reduction of molecular oxygen"/>
    <property type="evidence" value="ECO:0007669"/>
    <property type="project" value="UniProtKB-ARBA"/>
</dbReference>
<feature type="domain" description="Rieske" evidence="7">
    <location>
        <begin position="408"/>
        <end position="502"/>
    </location>
</feature>
<dbReference type="GO" id="GO:0051537">
    <property type="term" value="F:2 iron, 2 sulfur cluster binding"/>
    <property type="evidence" value="ECO:0007669"/>
    <property type="project" value="UniProtKB-KW"/>
</dbReference>
<protein>
    <submittedName>
        <fullName evidence="8">Glycine/D-amino acid oxidase</fullName>
    </submittedName>
</protein>
<evidence type="ECO:0000313" key="8">
    <source>
        <dbReference type="EMBL" id="SHI36735.1"/>
    </source>
</evidence>
<evidence type="ECO:0000256" key="2">
    <source>
        <dbReference type="ARBA" id="ARBA00022723"/>
    </source>
</evidence>
<dbReference type="InterPro" id="IPR036922">
    <property type="entry name" value="Rieske_2Fe-2S_sf"/>
</dbReference>
<dbReference type="GO" id="GO:0004497">
    <property type="term" value="F:monooxygenase activity"/>
    <property type="evidence" value="ECO:0007669"/>
    <property type="project" value="UniProtKB-ARBA"/>
</dbReference>
<keyword evidence="1" id="KW-0001">2Fe-2S</keyword>
<dbReference type="Pfam" id="PF01266">
    <property type="entry name" value="DAO"/>
    <property type="match status" value="1"/>
</dbReference>
<keyword evidence="2" id="KW-0479">Metal-binding</keyword>
<dbReference type="SUPFAM" id="SSF50022">
    <property type="entry name" value="ISP domain"/>
    <property type="match status" value="1"/>
</dbReference>
<dbReference type="InterPro" id="IPR006076">
    <property type="entry name" value="FAD-dep_OxRdtase"/>
</dbReference>
<name>A0A1M6AJW2_9FIRM</name>
<keyword evidence="5" id="KW-1015">Disulfide bond</keyword>
<keyword evidence="6" id="KW-1133">Transmembrane helix</keyword>
<dbReference type="InterPro" id="IPR038010">
    <property type="entry name" value="YhfW_C"/>
</dbReference>
<dbReference type="Gene3D" id="3.30.9.10">
    <property type="entry name" value="D-Amino Acid Oxidase, subunit A, domain 2"/>
    <property type="match status" value="1"/>
</dbReference>
<evidence type="ECO:0000256" key="3">
    <source>
        <dbReference type="ARBA" id="ARBA00023004"/>
    </source>
</evidence>
<evidence type="ECO:0000256" key="6">
    <source>
        <dbReference type="SAM" id="Phobius"/>
    </source>
</evidence>
<dbReference type="Proteomes" id="UP000324781">
    <property type="component" value="Unassembled WGS sequence"/>
</dbReference>
<dbReference type="PANTHER" id="PTHR13847">
    <property type="entry name" value="SARCOSINE DEHYDROGENASE-RELATED"/>
    <property type="match status" value="1"/>
</dbReference>
<proteinExistence type="predicted"/>
<keyword evidence="6" id="KW-0472">Membrane</keyword>
<keyword evidence="4" id="KW-0411">Iron-sulfur</keyword>
<keyword evidence="9" id="KW-1185">Reference proteome</keyword>
<dbReference type="Gene3D" id="2.102.10.10">
    <property type="entry name" value="Rieske [2Fe-2S] iron-sulphur domain"/>
    <property type="match status" value="1"/>
</dbReference>
<dbReference type="PRINTS" id="PR00162">
    <property type="entry name" value="RIESKE"/>
</dbReference>
<reference evidence="8 9" key="1">
    <citation type="submission" date="2016-11" db="EMBL/GenBank/DDBJ databases">
        <authorList>
            <person name="Varghese N."/>
            <person name="Submissions S."/>
        </authorList>
    </citation>
    <scope>NUCLEOTIDE SEQUENCE [LARGE SCALE GENOMIC DNA]</scope>
    <source>
        <strain evidence="8 9">DSM 19027</strain>
    </source>
</reference>
<evidence type="ECO:0000256" key="4">
    <source>
        <dbReference type="ARBA" id="ARBA00023014"/>
    </source>
</evidence>
<dbReference type="InterPro" id="IPR036188">
    <property type="entry name" value="FAD/NAD-bd_sf"/>
</dbReference>
<dbReference type="CDD" id="cd03477">
    <property type="entry name" value="Rieske_YhfW_C"/>
    <property type="match status" value="1"/>
</dbReference>
<organism evidence="8 9">
    <name type="scientific">Thermoclostridium caenicola</name>
    <dbReference type="NCBI Taxonomy" id="659425"/>
    <lineage>
        <taxon>Bacteria</taxon>
        <taxon>Bacillati</taxon>
        <taxon>Bacillota</taxon>
        <taxon>Clostridia</taxon>
        <taxon>Eubacteriales</taxon>
        <taxon>Oscillospiraceae</taxon>
        <taxon>Thermoclostridium</taxon>
    </lineage>
</organism>
<accession>A0A1M6AJW2</accession>
<keyword evidence="6" id="KW-0812">Transmembrane</keyword>
<dbReference type="InterPro" id="IPR005805">
    <property type="entry name" value="Rieske_Fe-S_prot_C"/>
</dbReference>
<feature type="transmembrane region" description="Helical" evidence="6">
    <location>
        <begin position="24"/>
        <end position="43"/>
    </location>
</feature>
<dbReference type="SUPFAM" id="SSF51905">
    <property type="entry name" value="FAD/NAD(P)-binding domain"/>
    <property type="match status" value="1"/>
</dbReference>
<dbReference type="AlphaFoldDB" id="A0A1M6AJW2"/>
<evidence type="ECO:0000259" key="7">
    <source>
        <dbReference type="PROSITE" id="PS51296"/>
    </source>
</evidence>
<dbReference type="RefSeq" id="WP_149677343.1">
    <property type="nucleotide sequence ID" value="NZ_FQZP01000001.1"/>
</dbReference>
<keyword evidence="3" id="KW-0408">Iron</keyword>
<evidence type="ECO:0000313" key="9">
    <source>
        <dbReference type="Proteomes" id="UP000324781"/>
    </source>
</evidence>
<dbReference type="InterPro" id="IPR017941">
    <property type="entry name" value="Rieske_2Fe-2S"/>
</dbReference>
<dbReference type="Pfam" id="PF00355">
    <property type="entry name" value="Rieske"/>
    <property type="match status" value="1"/>
</dbReference>
<gene>
    <name evidence="8" type="ORF">SAMN05444373_100164</name>
</gene>
<dbReference type="OrthoDB" id="9767869at2"/>
<dbReference type="GO" id="GO:0005737">
    <property type="term" value="C:cytoplasm"/>
    <property type="evidence" value="ECO:0007669"/>
    <property type="project" value="TreeGrafter"/>
</dbReference>
<dbReference type="EMBL" id="FQZP01000001">
    <property type="protein sequence ID" value="SHI36735.1"/>
    <property type="molecule type" value="Genomic_DNA"/>
</dbReference>
<dbReference type="PANTHER" id="PTHR13847:SF274">
    <property type="entry name" value="RIESKE 2FE-2S IRON-SULFUR PROTEIN YHFW-RELATED"/>
    <property type="match status" value="1"/>
</dbReference>
<dbReference type="PROSITE" id="PS51296">
    <property type="entry name" value="RIESKE"/>
    <property type="match status" value="1"/>
</dbReference>
<dbReference type="GO" id="GO:0046872">
    <property type="term" value="F:metal ion binding"/>
    <property type="evidence" value="ECO:0007669"/>
    <property type="project" value="UniProtKB-KW"/>
</dbReference>
<evidence type="ECO:0000256" key="1">
    <source>
        <dbReference type="ARBA" id="ARBA00022714"/>
    </source>
</evidence>